<keyword evidence="6" id="KW-0206">Cytoskeleton</keyword>
<evidence type="ECO:0000256" key="8">
    <source>
        <dbReference type="ARBA" id="ARBA00041958"/>
    </source>
</evidence>
<keyword evidence="3" id="KW-0963">Cytoplasm</keyword>
<comment type="subcellular location">
    <subcellularLocation>
        <location evidence="1">Cytoplasm</location>
        <location evidence="1">Cytoskeleton</location>
    </subcellularLocation>
</comment>
<comment type="caution">
    <text evidence="10">The sequence shown here is derived from an EMBL/GenBank/DDBJ whole genome shotgun (WGS) entry which is preliminary data.</text>
</comment>
<protein>
    <recommendedName>
        <fullName evidence="7">Regulator of microtubule dynamics protein 1</fullName>
    </recommendedName>
    <alternativeName>
        <fullName evidence="8">Protein FAM82B</fullName>
    </alternativeName>
</protein>
<dbReference type="PANTHER" id="PTHR16056">
    <property type="entry name" value="REGULATOR OF MICROTUBULE DYNAMICS PROTEIN"/>
    <property type="match status" value="1"/>
</dbReference>
<evidence type="ECO:0000313" key="11">
    <source>
        <dbReference type="Proteomes" id="UP000751190"/>
    </source>
</evidence>
<dbReference type="OMA" id="WAALMSG"/>
<evidence type="ECO:0000256" key="7">
    <source>
        <dbReference type="ARBA" id="ARBA00039966"/>
    </source>
</evidence>
<evidence type="ECO:0000256" key="9">
    <source>
        <dbReference type="SAM" id="MobiDB-lite"/>
    </source>
</evidence>
<comment type="subunit">
    <text evidence="2">Interacts with microtubules.</text>
</comment>
<evidence type="ECO:0000256" key="1">
    <source>
        <dbReference type="ARBA" id="ARBA00004245"/>
    </source>
</evidence>
<accession>A0A8J5XEJ6</accession>
<dbReference type="Pfam" id="PF21033">
    <property type="entry name" value="RMD1-3"/>
    <property type="match status" value="1"/>
</dbReference>
<dbReference type="AlphaFoldDB" id="A0A8J5XEJ6"/>
<dbReference type="Proteomes" id="UP000751190">
    <property type="component" value="Unassembled WGS sequence"/>
</dbReference>
<keyword evidence="4" id="KW-0677">Repeat</keyword>
<dbReference type="InterPro" id="IPR011990">
    <property type="entry name" value="TPR-like_helical_dom_sf"/>
</dbReference>
<organism evidence="10 11">
    <name type="scientific">Diacronema lutheri</name>
    <name type="common">Unicellular marine alga</name>
    <name type="synonym">Monochrysis lutheri</name>
    <dbReference type="NCBI Taxonomy" id="2081491"/>
    <lineage>
        <taxon>Eukaryota</taxon>
        <taxon>Haptista</taxon>
        <taxon>Haptophyta</taxon>
        <taxon>Pavlovophyceae</taxon>
        <taxon>Pavlovales</taxon>
        <taxon>Pavlovaceae</taxon>
        <taxon>Diacronema</taxon>
    </lineage>
</organism>
<proteinExistence type="predicted"/>
<feature type="compositionally biased region" description="Low complexity" evidence="9">
    <location>
        <begin position="102"/>
        <end position="120"/>
    </location>
</feature>
<reference evidence="10" key="1">
    <citation type="submission" date="2021-05" db="EMBL/GenBank/DDBJ databases">
        <title>The genome of the haptophyte Pavlova lutheri (Diacronema luteri, Pavlovales) - a model for lipid biosynthesis in eukaryotic algae.</title>
        <authorList>
            <person name="Hulatt C.J."/>
            <person name="Posewitz M.C."/>
        </authorList>
    </citation>
    <scope>NUCLEOTIDE SEQUENCE</scope>
    <source>
        <strain evidence="10">NIVA-4/92</strain>
    </source>
</reference>
<evidence type="ECO:0000256" key="5">
    <source>
        <dbReference type="ARBA" id="ARBA00022803"/>
    </source>
</evidence>
<evidence type="ECO:0000313" key="10">
    <source>
        <dbReference type="EMBL" id="KAG8462448.1"/>
    </source>
</evidence>
<keyword evidence="5" id="KW-0802">TPR repeat</keyword>
<evidence type="ECO:0000256" key="3">
    <source>
        <dbReference type="ARBA" id="ARBA00022490"/>
    </source>
</evidence>
<evidence type="ECO:0000256" key="2">
    <source>
        <dbReference type="ARBA" id="ARBA00011375"/>
    </source>
</evidence>
<feature type="region of interest" description="Disordered" evidence="9">
    <location>
        <begin position="102"/>
        <end position="127"/>
    </location>
</feature>
<evidence type="ECO:0000256" key="6">
    <source>
        <dbReference type="ARBA" id="ARBA00023212"/>
    </source>
</evidence>
<dbReference type="OrthoDB" id="69711at2759"/>
<dbReference type="EMBL" id="JAGTXO010000020">
    <property type="protein sequence ID" value="KAG8462448.1"/>
    <property type="molecule type" value="Genomic_DNA"/>
</dbReference>
<dbReference type="InterPro" id="IPR049039">
    <property type="entry name" value="RMD1-3_a_helical_rpt"/>
</dbReference>
<dbReference type="GO" id="GO:0097431">
    <property type="term" value="C:mitotic spindle pole"/>
    <property type="evidence" value="ECO:0007669"/>
    <property type="project" value="TreeGrafter"/>
</dbReference>
<dbReference type="PANTHER" id="PTHR16056:SF16">
    <property type="entry name" value="REGULATOR OF MICROTUBULE DYNAMICS PROTEIN 1"/>
    <property type="match status" value="1"/>
</dbReference>
<gene>
    <name evidence="10" type="ORF">KFE25_010273</name>
</gene>
<dbReference type="GO" id="GO:0005876">
    <property type="term" value="C:spindle microtubule"/>
    <property type="evidence" value="ECO:0007669"/>
    <property type="project" value="TreeGrafter"/>
</dbReference>
<dbReference type="Gene3D" id="1.25.40.10">
    <property type="entry name" value="Tetratricopeptide repeat domain"/>
    <property type="match status" value="1"/>
</dbReference>
<dbReference type="SUPFAM" id="SSF48452">
    <property type="entry name" value="TPR-like"/>
    <property type="match status" value="1"/>
</dbReference>
<keyword evidence="11" id="KW-1185">Reference proteome</keyword>
<name>A0A8J5XEJ6_DIALT</name>
<sequence length="355" mass="37635">MRRGALTAAGTAAVAGYMLYRLHVNEHALRELRERLDEVAGQARKALQLIDALHGAAAPHAQLGPSMLSSSGSFASVGDVIESVAPPVLGAAPPVLAAKSAAEQPAAAPRTEAARAPTGAPQGGASPWAQADRLFDASRHAETIELLGGVTQRPTDDCDRLWRLARALHAEATALGARGAKEAQVQTIARALALSLEAVRLDDRNFAAHKWAGIVISEASSLEGTKAAIERSVDVRAHFERAVELCPDDPTSRHLLGLWHFEIASIGWLQKKAASALFAEPPSSTHDVALELLLAAEALRPGFYKKNRLLIAKAQLKLGERAEARRWLGLALEMPSANADDEAAHAEALALARTL</sequence>
<dbReference type="GO" id="GO:0008017">
    <property type="term" value="F:microtubule binding"/>
    <property type="evidence" value="ECO:0007669"/>
    <property type="project" value="TreeGrafter"/>
</dbReference>
<dbReference type="GO" id="GO:0005737">
    <property type="term" value="C:cytoplasm"/>
    <property type="evidence" value="ECO:0007669"/>
    <property type="project" value="TreeGrafter"/>
</dbReference>
<evidence type="ECO:0000256" key="4">
    <source>
        <dbReference type="ARBA" id="ARBA00022737"/>
    </source>
</evidence>